<dbReference type="OrthoDB" id="9796020at2"/>
<evidence type="ECO:0000313" key="7">
    <source>
        <dbReference type="Proteomes" id="UP000234881"/>
    </source>
</evidence>
<reference evidence="6 7" key="1">
    <citation type="submission" date="2018-01" db="EMBL/GenBank/DDBJ databases">
        <title>The draft genome sequence of Cohaesibacter sp. H1304.</title>
        <authorList>
            <person name="Wang N.-N."/>
            <person name="Du Z.-J."/>
        </authorList>
    </citation>
    <scope>NUCLEOTIDE SEQUENCE [LARGE SCALE GENOMIC DNA]</scope>
    <source>
        <strain evidence="6 7">H1304</strain>
    </source>
</reference>
<dbReference type="GO" id="GO:0019239">
    <property type="term" value="F:deaminase activity"/>
    <property type="evidence" value="ECO:0007669"/>
    <property type="project" value="TreeGrafter"/>
</dbReference>
<dbReference type="Gene3D" id="3.20.20.140">
    <property type="entry name" value="Metal-dependent hydrolases"/>
    <property type="match status" value="1"/>
</dbReference>
<dbReference type="Gene3D" id="2.30.40.10">
    <property type="entry name" value="Urease, subunit C, domain 1"/>
    <property type="match status" value="1"/>
</dbReference>
<comment type="caution">
    <text evidence="6">The sequence shown here is derived from an EMBL/GenBank/DDBJ whole genome shotgun (WGS) entry which is preliminary data.</text>
</comment>
<dbReference type="SUPFAM" id="SSF51338">
    <property type="entry name" value="Composite domain of metallo-dependent hydrolases"/>
    <property type="match status" value="1"/>
</dbReference>
<name>A0A2N5XMI6_9HYPH</name>
<evidence type="ECO:0000256" key="4">
    <source>
        <dbReference type="ARBA" id="ARBA00022833"/>
    </source>
</evidence>
<comment type="cofactor">
    <cofactor evidence="1">
        <name>Zn(2+)</name>
        <dbReference type="ChEBI" id="CHEBI:29105"/>
    </cofactor>
</comment>
<dbReference type="SUPFAM" id="SSF51556">
    <property type="entry name" value="Metallo-dependent hydrolases"/>
    <property type="match status" value="1"/>
</dbReference>
<keyword evidence="3" id="KW-0378">Hydrolase</keyword>
<dbReference type="InterPro" id="IPR010252">
    <property type="entry name" value="HutF"/>
</dbReference>
<gene>
    <name evidence="6" type="ORF">C0081_18820</name>
</gene>
<dbReference type="GO" id="GO:0005829">
    <property type="term" value="C:cytosol"/>
    <property type="evidence" value="ECO:0007669"/>
    <property type="project" value="TreeGrafter"/>
</dbReference>
<dbReference type="InterPro" id="IPR011059">
    <property type="entry name" value="Metal-dep_hydrolase_composite"/>
</dbReference>
<keyword evidence="7" id="KW-1185">Reference proteome</keyword>
<organism evidence="6 7">
    <name type="scientific">Cohaesibacter celericrescens</name>
    <dbReference type="NCBI Taxonomy" id="2067669"/>
    <lineage>
        <taxon>Bacteria</taxon>
        <taxon>Pseudomonadati</taxon>
        <taxon>Pseudomonadota</taxon>
        <taxon>Alphaproteobacteria</taxon>
        <taxon>Hyphomicrobiales</taxon>
        <taxon>Cohaesibacteraceae</taxon>
    </lineage>
</organism>
<keyword evidence="4" id="KW-0862">Zinc</keyword>
<keyword evidence="2" id="KW-0479">Metal-binding</keyword>
<evidence type="ECO:0000256" key="2">
    <source>
        <dbReference type="ARBA" id="ARBA00022723"/>
    </source>
</evidence>
<sequence length="459" mass="49855">MMKIYAEKALISRGWQDDVLVSVDDAGVIQTIQDNVDVATVEGDVARVGILLPAPTNLHSHAFQRAMAGMSERRGPEPRDTFWTWRQIMYRFLDILTPDDIEAIAAFVQMEMLEAGYACNAEFHYVHHQPSGAAYDNLCELSDRIGAATVTSGIGLTLLPVLYEYGGCDHRPLGAGQIRFGNNFDQFARLHEGASAMVATLPADCTIGVAPHSLRAVSIEALADCVELAGSGPLHMHLAEQVKEVEEVHAAYGKRPVEWLLDRHPVADNWCLIHCTQMNDFETDALAATGAVAGLCPITESSLGDGIFNGVRYLGAKGRIGVGSDSNVRISLTEELRTLEYSQRLRDRCRATVATDSQSTGRVLFDAVALGGAQAAGRQSGVIAEGQLADLMALDSSDVTLDGSKGDEILDTWIFAGDDRMITDVWSAGRHLVIQGTHISSDAIRARYGQVMRRLRQAF</sequence>
<dbReference type="GO" id="GO:0046872">
    <property type="term" value="F:metal ion binding"/>
    <property type="evidence" value="ECO:0007669"/>
    <property type="project" value="UniProtKB-KW"/>
</dbReference>
<protein>
    <submittedName>
        <fullName evidence="6">Formimidoylglutamate deiminase</fullName>
    </submittedName>
</protein>
<feature type="domain" description="Amidohydrolase-related" evidence="5">
    <location>
        <begin position="50"/>
        <end position="430"/>
    </location>
</feature>
<dbReference type="NCBIfam" id="TIGR02022">
    <property type="entry name" value="hutF"/>
    <property type="match status" value="1"/>
</dbReference>
<dbReference type="InterPro" id="IPR032466">
    <property type="entry name" value="Metal_Hydrolase"/>
</dbReference>
<evidence type="ECO:0000256" key="3">
    <source>
        <dbReference type="ARBA" id="ARBA00022801"/>
    </source>
</evidence>
<dbReference type="Proteomes" id="UP000234881">
    <property type="component" value="Unassembled WGS sequence"/>
</dbReference>
<dbReference type="Pfam" id="PF01979">
    <property type="entry name" value="Amidohydro_1"/>
    <property type="match status" value="1"/>
</dbReference>
<dbReference type="AlphaFoldDB" id="A0A2N5XMI6"/>
<evidence type="ECO:0000259" key="5">
    <source>
        <dbReference type="Pfam" id="PF01979"/>
    </source>
</evidence>
<accession>A0A2N5XMI6</accession>
<evidence type="ECO:0000256" key="1">
    <source>
        <dbReference type="ARBA" id="ARBA00001947"/>
    </source>
</evidence>
<proteinExistence type="predicted"/>
<evidence type="ECO:0000313" key="6">
    <source>
        <dbReference type="EMBL" id="PLW75694.1"/>
    </source>
</evidence>
<dbReference type="EMBL" id="PKUQ01000047">
    <property type="protein sequence ID" value="PLW75694.1"/>
    <property type="molecule type" value="Genomic_DNA"/>
</dbReference>
<dbReference type="InterPro" id="IPR051607">
    <property type="entry name" value="Metallo-dep_hydrolases"/>
</dbReference>
<dbReference type="PANTHER" id="PTHR11271">
    <property type="entry name" value="GUANINE DEAMINASE"/>
    <property type="match status" value="1"/>
</dbReference>
<dbReference type="NCBIfam" id="NF006684">
    <property type="entry name" value="PRK09229.1-5"/>
    <property type="match status" value="1"/>
</dbReference>
<dbReference type="InterPro" id="IPR006680">
    <property type="entry name" value="Amidohydro-rel"/>
</dbReference>
<dbReference type="RefSeq" id="WP_101535396.1">
    <property type="nucleotide sequence ID" value="NZ_JBFHIU010000013.1"/>
</dbReference>
<dbReference type="PANTHER" id="PTHR11271:SF48">
    <property type="entry name" value="AMIDOHYDROLASE-RELATED DOMAIN-CONTAINING PROTEIN"/>
    <property type="match status" value="1"/>
</dbReference>